<name>A0AB34JD93_PRYPA</name>
<gene>
    <name evidence="2" type="ORF">AB1Y20_003282</name>
</gene>
<sequence length="297" mass="32108">MSSRTWGRGGISWTPGDVRAQVYLANHKKSERKRRVVVNWHTGVPRGGPAFPSRARCDSALPPVAAVTEDGHFRAAPIIIEAVDDSTSIAEIKKAIVEKLSSDVPPDRLQLTWWGRKLDDSRQMNTLGSASETTLQLNMRRWPLARPSVEDPPDAPTHCGCTAVRLRALATASKSITLDGLSERTEIRAMRAAVAKTHLAKEVLKAAAAAAAEAGSTDKKKAGVQETSVAEEPAPEKFLLFAVGPDLELESNASTNDMHAHLRTPRGSHGLVHLRDGKTVGDYGLTNDSVVYVCLDK</sequence>
<dbReference type="Proteomes" id="UP001515480">
    <property type="component" value="Unassembled WGS sequence"/>
</dbReference>
<reference evidence="2 3" key="1">
    <citation type="journal article" date="2024" name="Science">
        <title>Giant polyketide synthase enzymes in the biosynthesis of giant marine polyether toxins.</title>
        <authorList>
            <person name="Fallon T.R."/>
            <person name="Shende V.V."/>
            <person name="Wierzbicki I.H."/>
            <person name="Pendleton A.L."/>
            <person name="Watervoot N.F."/>
            <person name="Auber R.P."/>
            <person name="Gonzalez D.J."/>
            <person name="Wisecaver J.H."/>
            <person name="Moore B.S."/>
        </authorList>
    </citation>
    <scope>NUCLEOTIDE SEQUENCE [LARGE SCALE GENOMIC DNA]</scope>
    <source>
        <strain evidence="2 3">12B1</strain>
    </source>
</reference>
<accession>A0AB34JD93</accession>
<dbReference type="CDD" id="cd17039">
    <property type="entry name" value="Ubl_ubiquitin_like"/>
    <property type="match status" value="1"/>
</dbReference>
<dbReference type="SUPFAM" id="SSF54236">
    <property type="entry name" value="Ubiquitin-like"/>
    <property type="match status" value="1"/>
</dbReference>
<feature type="domain" description="Ubiquitin-like" evidence="1">
    <location>
        <begin position="83"/>
        <end position="141"/>
    </location>
</feature>
<dbReference type="Gene3D" id="3.10.20.90">
    <property type="entry name" value="Phosphatidylinositol 3-kinase Catalytic Subunit, Chain A, domain 1"/>
    <property type="match status" value="1"/>
</dbReference>
<proteinExistence type="predicted"/>
<evidence type="ECO:0000259" key="1">
    <source>
        <dbReference type="PROSITE" id="PS50053"/>
    </source>
</evidence>
<dbReference type="InterPro" id="IPR000626">
    <property type="entry name" value="Ubiquitin-like_dom"/>
</dbReference>
<comment type="caution">
    <text evidence="2">The sequence shown here is derived from an EMBL/GenBank/DDBJ whole genome shotgun (WGS) entry which is preliminary data.</text>
</comment>
<dbReference type="Pfam" id="PF00240">
    <property type="entry name" value="ubiquitin"/>
    <property type="match status" value="1"/>
</dbReference>
<keyword evidence="3" id="KW-1185">Reference proteome</keyword>
<organism evidence="2 3">
    <name type="scientific">Prymnesium parvum</name>
    <name type="common">Toxic golden alga</name>
    <dbReference type="NCBI Taxonomy" id="97485"/>
    <lineage>
        <taxon>Eukaryota</taxon>
        <taxon>Haptista</taxon>
        <taxon>Haptophyta</taxon>
        <taxon>Prymnesiophyceae</taxon>
        <taxon>Prymnesiales</taxon>
        <taxon>Prymnesiaceae</taxon>
        <taxon>Prymnesium</taxon>
    </lineage>
</organism>
<dbReference type="AlphaFoldDB" id="A0AB34JD93"/>
<evidence type="ECO:0000313" key="3">
    <source>
        <dbReference type="Proteomes" id="UP001515480"/>
    </source>
</evidence>
<dbReference type="PROSITE" id="PS50053">
    <property type="entry name" value="UBIQUITIN_2"/>
    <property type="match status" value="1"/>
</dbReference>
<dbReference type="EMBL" id="JBGBPQ010000010">
    <property type="protein sequence ID" value="KAL1519013.1"/>
    <property type="molecule type" value="Genomic_DNA"/>
</dbReference>
<dbReference type="InterPro" id="IPR029071">
    <property type="entry name" value="Ubiquitin-like_domsf"/>
</dbReference>
<protein>
    <recommendedName>
        <fullName evidence="1">Ubiquitin-like domain-containing protein</fullName>
    </recommendedName>
</protein>
<evidence type="ECO:0000313" key="2">
    <source>
        <dbReference type="EMBL" id="KAL1519013.1"/>
    </source>
</evidence>